<feature type="region of interest" description="Disordered" evidence="6">
    <location>
        <begin position="281"/>
        <end position="328"/>
    </location>
</feature>
<dbReference type="AlphaFoldDB" id="A0A9P8QJ12"/>
<feature type="transmembrane region" description="Helical" evidence="7">
    <location>
        <begin position="20"/>
        <end position="39"/>
    </location>
</feature>
<feature type="transmembrane region" description="Helical" evidence="7">
    <location>
        <begin position="150"/>
        <end position="174"/>
    </location>
</feature>
<comment type="caution">
    <text evidence="9">The sequence shown here is derived from an EMBL/GenBank/DDBJ whole genome shotgun (WGS) entry which is preliminary data.</text>
</comment>
<dbReference type="Pfam" id="PF20684">
    <property type="entry name" value="Fung_rhodopsin"/>
    <property type="match status" value="1"/>
</dbReference>
<reference evidence="9" key="1">
    <citation type="submission" date="2021-08" db="EMBL/GenBank/DDBJ databases">
        <title>Chromosome-Level Trichoderma cornu-damae using Hi-C Data.</title>
        <authorList>
            <person name="Kim C.S."/>
        </authorList>
    </citation>
    <scope>NUCLEOTIDE SEQUENCE</scope>
    <source>
        <strain evidence="9">KA19-0412C</strain>
    </source>
</reference>
<dbReference type="Proteomes" id="UP000827724">
    <property type="component" value="Unassembled WGS sequence"/>
</dbReference>
<dbReference type="EMBL" id="JAIWOZ010000004">
    <property type="protein sequence ID" value="KAH6606121.1"/>
    <property type="molecule type" value="Genomic_DNA"/>
</dbReference>
<evidence type="ECO:0000256" key="3">
    <source>
        <dbReference type="ARBA" id="ARBA00022989"/>
    </source>
</evidence>
<evidence type="ECO:0000256" key="5">
    <source>
        <dbReference type="ARBA" id="ARBA00038359"/>
    </source>
</evidence>
<dbReference type="PANTHER" id="PTHR33048">
    <property type="entry name" value="PTH11-LIKE INTEGRAL MEMBRANE PROTEIN (AFU_ORTHOLOGUE AFUA_5G11245)"/>
    <property type="match status" value="1"/>
</dbReference>
<sequence length="328" mass="35415">MAWAYNTPEGTPNNGPTITAIAVAVTTLALIALGLRIYVRTKITKALGLETKWGLGLIHLETMPEENLINFGKMQYIGAPFYVVAIWGFKTSLLVSYARLVPGAYRLMPISIAVIVTMAHIAFILVFLFMCIPVEKQWEPSIPGHCADAVPFYLTFSSLTIVFDVITLVLPFPVLIKLQMKRRRKIALLCLFALGLFVTIVQIIRIQTINNLSNYLDSAETIKWSIVETAIGVIIACVPTLAPLITYFSEKTRSGGGSSHTQARSGGEGPYALQSWRAAKSGMRPLGSGSGVDDDGDNGSEKSTENILQGPVASASGASEASDEAGFQ</sequence>
<name>A0A9P8QJ12_9HYPO</name>
<evidence type="ECO:0000256" key="7">
    <source>
        <dbReference type="SAM" id="Phobius"/>
    </source>
</evidence>
<feature type="transmembrane region" description="Helical" evidence="7">
    <location>
        <begin position="186"/>
        <end position="204"/>
    </location>
</feature>
<accession>A0A9P8QJ12</accession>
<dbReference type="OrthoDB" id="3529975at2759"/>
<organism evidence="9 10">
    <name type="scientific">Trichoderma cornu-damae</name>
    <dbReference type="NCBI Taxonomy" id="654480"/>
    <lineage>
        <taxon>Eukaryota</taxon>
        <taxon>Fungi</taxon>
        <taxon>Dikarya</taxon>
        <taxon>Ascomycota</taxon>
        <taxon>Pezizomycotina</taxon>
        <taxon>Sordariomycetes</taxon>
        <taxon>Hypocreomycetidae</taxon>
        <taxon>Hypocreales</taxon>
        <taxon>Hypocreaceae</taxon>
        <taxon>Trichoderma</taxon>
    </lineage>
</organism>
<keyword evidence="2 7" id="KW-0812">Transmembrane</keyword>
<feature type="domain" description="Rhodopsin" evidence="8">
    <location>
        <begin position="30"/>
        <end position="245"/>
    </location>
</feature>
<comment type="subcellular location">
    <subcellularLocation>
        <location evidence="1">Membrane</location>
        <topology evidence="1">Multi-pass membrane protein</topology>
    </subcellularLocation>
</comment>
<gene>
    <name evidence="9" type="ORF">Trco_005274</name>
</gene>
<evidence type="ECO:0000256" key="2">
    <source>
        <dbReference type="ARBA" id="ARBA00022692"/>
    </source>
</evidence>
<evidence type="ECO:0000313" key="9">
    <source>
        <dbReference type="EMBL" id="KAH6606121.1"/>
    </source>
</evidence>
<keyword evidence="4 7" id="KW-0472">Membrane</keyword>
<evidence type="ECO:0000313" key="10">
    <source>
        <dbReference type="Proteomes" id="UP000827724"/>
    </source>
</evidence>
<feature type="transmembrane region" description="Helical" evidence="7">
    <location>
        <begin position="107"/>
        <end position="130"/>
    </location>
</feature>
<comment type="similarity">
    <text evidence="5">Belongs to the SAT4 family.</text>
</comment>
<dbReference type="GO" id="GO:0016020">
    <property type="term" value="C:membrane"/>
    <property type="evidence" value="ECO:0007669"/>
    <property type="project" value="UniProtKB-SubCell"/>
</dbReference>
<dbReference type="InterPro" id="IPR052337">
    <property type="entry name" value="SAT4-like"/>
</dbReference>
<dbReference type="PANTHER" id="PTHR33048:SF64">
    <property type="entry name" value="INTEGRAL MEMBRANE PROTEIN"/>
    <property type="match status" value="1"/>
</dbReference>
<evidence type="ECO:0000256" key="1">
    <source>
        <dbReference type="ARBA" id="ARBA00004141"/>
    </source>
</evidence>
<evidence type="ECO:0000256" key="4">
    <source>
        <dbReference type="ARBA" id="ARBA00023136"/>
    </source>
</evidence>
<keyword evidence="3 7" id="KW-1133">Transmembrane helix</keyword>
<protein>
    <recommendedName>
        <fullName evidence="8">Rhodopsin domain-containing protein</fullName>
    </recommendedName>
</protein>
<feature type="non-terminal residue" evidence="9">
    <location>
        <position position="1"/>
    </location>
</feature>
<proteinExistence type="inferred from homology"/>
<feature type="transmembrane region" description="Helical" evidence="7">
    <location>
        <begin position="224"/>
        <end position="248"/>
    </location>
</feature>
<evidence type="ECO:0000256" key="6">
    <source>
        <dbReference type="SAM" id="MobiDB-lite"/>
    </source>
</evidence>
<dbReference type="InterPro" id="IPR049326">
    <property type="entry name" value="Rhodopsin_dom_fungi"/>
</dbReference>
<feature type="compositionally biased region" description="Low complexity" evidence="6">
    <location>
        <begin position="313"/>
        <end position="328"/>
    </location>
</feature>
<evidence type="ECO:0000259" key="8">
    <source>
        <dbReference type="Pfam" id="PF20684"/>
    </source>
</evidence>
<keyword evidence="10" id="KW-1185">Reference proteome</keyword>